<comment type="caution">
    <text evidence="1">The sequence shown here is derived from an EMBL/GenBank/DDBJ whole genome shotgun (WGS) entry which is preliminary data.</text>
</comment>
<organism evidence="1 2">
    <name type="scientific">Portunus trituberculatus</name>
    <name type="common">Swimming crab</name>
    <name type="synonym">Neptunus trituberculatus</name>
    <dbReference type="NCBI Taxonomy" id="210409"/>
    <lineage>
        <taxon>Eukaryota</taxon>
        <taxon>Metazoa</taxon>
        <taxon>Ecdysozoa</taxon>
        <taxon>Arthropoda</taxon>
        <taxon>Crustacea</taxon>
        <taxon>Multicrustacea</taxon>
        <taxon>Malacostraca</taxon>
        <taxon>Eumalacostraca</taxon>
        <taxon>Eucarida</taxon>
        <taxon>Decapoda</taxon>
        <taxon>Pleocyemata</taxon>
        <taxon>Brachyura</taxon>
        <taxon>Eubrachyura</taxon>
        <taxon>Portunoidea</taxon>
        <taxon>Portunidae</taxon>
        <taxon>Portuninae</taxon>
        <taxon>Portunus</taxon>
    </lineage>
</organism>
<keyword evidence="2" id="KW-1185">Reference proteome</keyword>
<dbReference type="EMBL" id="VSRR010003066">
    <property type="protein sequence ID" value="MPC34500.1"/>
    <property type="molecule type" value="Genomic_DNA"/>
</dbReference>
<evidence type="ECO:0000313" key="2">
    <source>
        <dbReference type="Proteomes" id="UP000324222"/>
    </source>
</evidence>
<name>A0A5B7EJ35_PORTR</name>
<accession>A0A5B7EJ35</accession>
<dbReference type="Proteomes" id="UP000324222">
    <property type="component" value="Unassembled WGS sequence"/>
</dbReference>
<gene>
    <name evidence="1" type="ORF">E2C01_027892</name>
</gene>
<dbReference type="AlphaFoldDB" id="A0A5B7EJ35"/>
<sequence length="73" mass="8001">MVLPGRICCVFRPTVRINFSKYSRFLRLISSVALCASLSTRKCKCASTVAGDEGATSTRCGARALRCQVSRRL</sequence>
<reference evidence="1 2" key="1">
    <citation type="submission" date="2019-05" db="EMBL/GenBank/DDBJ databases">
        <title>Another draft genome of Portunus trituberculatus and its Hox gene families provides insights of decapod evolution.</title>
        <authorList>
            <person name="Jeong J.-H."/>
            <person name="Song I."/>
            <person name="Kim S."/>
            <person name="Choi T."/>
            <person name="Kim D."/>
            <person name="Ryu S."/>
            <person name="Kim W."/>
        </authorList>
    </citation>
    <scope>NUCLEOTIDE SEQUENCE [LARGE SCALE GENOMIC DNA]</scope>
    <source>
        <tissue evidence="1">Muscle</tissue>
    </source>
</reference>
<proteinExistence type="predicted"/>
<protein>
    <submittedName>
        <fullName evidence="1">Uncharacterized protein</fullName>
    </submittedName>
</protein>
<evidence type="ECO:0000313" key="1">
    <source>
        <dbReference type="EMBL" id="MPC34500.1"/>
    </source>
</evidence>